<evidence type="ECO:0000256" key="3">
    <source>
        <dbReference type="ARBA" id="ARBA00022630"/>
    </source>
</evidence>
<reference evidence="7 8" key="1">
    <citation type="submission" date="2020-01" db="EMBL/GenBank/DDBJ databases">
        <authorList>
            <consortium name="DOE Joint Genome Institute"/>
            <person name="Haridas S."/>
            <person name="Albert R."/>
            <person name="Binder M."/>
            <person name="Bloem J."/>
            <person name="Labutti K."/>
            <person name="Salamov A."/>
            <person name="Andreopoulos B."/>
            <person name="Baker S.E."/>
            <person name="Barry K."/>
            <person name="Bills G."/>
            <person name="Bluhm B.H."/>
            <person name="Cannon C."/>
            <person name="Castanera R."/>
            <person name="Culley D.E."/>
            <person name="Daum C."/>
            <person name="Ezra D."/>
            <person name="Gonzalez J.B."/>
            <person name="Henrissat B."/>
            <person name="Kuo A."/>
            <person name="Liang C."/>
            <person name="Lipzen A."/>
            <person name="Lutzoni F."/>
            <person name="Magnuson J."/>
            <person name="Mondo S."/>
            <person name="Nolan M."/>
            <person name="Ohm R."/>
            <person name="Pangilinan J."/>
            <person name="Park H.-J.H."/>
            <person name="Ramirez L."/>
            <person name="Alfaro M."/>
            <person name="Sun H."/>
            <person name="Tritt A."/>
            <person name="Yoshinaga Y."/>
            <person name="Zwiers L.-H.L."/>
            <person name="Turgeon B.G."/>
            <person name="Goodwin S.B."/>
            <person name="Spatafora J.W."/>
            <person name="Crous P.W."/>
            <person name="Grigoriev I.V."/>
        </authorList>
    </citation>
    <scope>NUCLEOTIDE SEQUENCE [LARGE SCALE GENOMIC DNA]</scope>
    <source>
        <strain evidence="7 8">CBS 611.86</strain>
    </source>
</reference>
<dbReference type="PANTHER" id="PTHR43884:SF12">
    <property type="entry name" value="ISOVALERYL-COA DEHYDROGENASE, MITOCHONDRIAL-RELATED"/>
    <property type="match status" value="1"/>
</dbReference>
<evidence type="ECO:0000259" key="6">
    <source>
        <dbReference type="Pfam" id="PF02771"/>
    </source>
</evidence>
<dbReference type="Gene3D" id="1.10.540.10">
    <property type="entry name" value="Acyl-CoA dehydrogenase/oxidase, N-terminal domain"/>
    <property type="match status" value="1"/>
</dbReference>
<dbReference type="InterPro" id="IPR046373">
    <property type="entry name" value="Acyl-CoA_Oxase/DH_mid-dom_sf"/>
</dbReference>
<dbReference type="OrthoDB" id="10016597at2759"/>
<dbReference type="GO" id="GO:0003995">
    <property type="term" value="F:acyl-CoA dehydrogenase activity"/>
    <property type="evidence" value="ECO:0007669"/>
    <property type="project" value="TreeGrafter"/>
</dbReference>
<dbReference type="CDD" id="cd00567">
    <property type="entry name" value="ACAD"/>
    <property type="match status" value="1"/>
</dbReference>
<keyword evidence="3" id="KW-0285">Flavoprotein</keyword>
<dbReference type="InterPro" id="IPR013786">
    <property type="entry name" value="AcylCoA_DH/ox_N"/>
</dbReference>
<comment type="caution">
    <text evidence="7">The sequence shown here is derived from an EMBL/GenBank/DDBJ whole genome shotgun (WGS) entry which is preliminary data.</text>
</comment>
<evidence type="ECO:0000313" key="7">
    <source>
        <dbReference type="EMBL" id="KAF2876767.1"/>
    </source>
</evidence>
<dbReference type="InterPro" id="IPR037069">
    <property type="entry name" value="AcylCoA_DH/ox_N_sf"/>
</dbReference>
<dbReference type="Gene3D" id="1.20.140.10">
    <property type="entry name" value="Butyryl-CoA Dehydrogenase, subunit A, domain 3"/>
    <property type="match status" value="1"/>
</dbReference>
<dbReference type="InterPro" id="IPR009075">
    <property type="entry name" value="AcylCo_DH/oxidase_C"/>
</dbReference>
<feature type="domain" description="Acyl-CoA dehydrogenase/oxidase N-terminal" evidence="6">
    <location>
        <begin position="8"/>
        <end position="122"/>
    </location>
</feature>
<gene>
    <name evidence="7" type="ORF">BDV95DRAFT_561516</name>
</gene>
<evidence type="ECO:0000256" key="1">
    <source>
        <dbReference type="ARBA" id="ARBA00001974"/>
    </source>
</evidence>
<feature type="domain" description="Acyl-CoA dehydrogenase/oxidase C-terminal" evidence="5">
    <location>
        <begin position="262"/>
        <end position="377"/>
    </location>
</feature>
<dbReference type="Proteomes" id="UP000481861">
    <property type="component" value="Unassembled WGS sequence"/>
</dbReference>
<dbReference type="Gene3D" id="2.40.110.10">
    <property type="entry name" value="Butyryl-CoA Dehydrogenase, subunit A, domain 2"/>
    <property type="match status" value="1"/>
</dbReference>
<protein>
    <submittedName>
        <fullName evidence="7">Putative acyl-CoA dehydrogenase</fullName>
    </submittedName>
</protein>
<organism evidence="7 8">
    <name type="scientific">Massariosphaeria phaeospora</name>
    <dbReference type="NCBI Taxonomy" id="100035"/>
    <lineage>
        <taxon>Eukaryota</taxon>
        <taxon>Fungi</taxon>
        <taxon>Dikarya</taxon>
        <taxon>Ascomycota</taxon>
        <taxon>Pezizomycotina</taxon>
        <taxon>Dothideomycetes</taxon>
        <taxon>Pleosporomycetidae</taxon>
        <taxon>Pleosporales</taxon>
        <taxon>Pleosporales incertae sedis</taxon>
        <taxon>Massariosphaeria</taxon>
    </lineage>
</organism>
<dbReference type="Pfam" id="PF02771">
    <property type="entry name" value="Acyl-CoA_dh_N"/>
    <property type="match status" value="1"/>
</dbReference>
<dbReference type="EMBL" id="JAADJZ010000003">
    <property type="protein sequence ID" value="KAF2876767.1"/>
    <property type="molecule type" value="Genomic_DNA"/>
</dbReference>
<proteinExistence type="inferred from homology"/>
<dbReference type="InterPro" id="IPR036250">
    <property type="entry name" value="AcylCo_DH-like_C"/>
</dbReference>
<comment type="cofactor">
    <cofactor evidence="1">
        <name>FAD</name>
        <dbReference type="ChEBI" id="CHEBI:57692"/>
    </cofactor>
</comment>
<dbReference type="InterPro" id="IPR009100">
    <property type="entry name" value="AcylCoA_DH/oxidase_NM_dom_sf"/>
</dbReference>
<evidence type="ECO:0000259" key="5">
    <source>
        <dbReference type="Pfam" id="PF00441"/>
    </source>
</evidence>
<dbReference type="Pfam" id="PF00441">
    <property type="entry name" value="Acyl-CoA_dh_1"/>
    <property type="match status" value="1"/>
</dbReference>
<dbReference type="PANTHER" id="PTHR43884">
    <property type="entry name" value="ACYL-COA DEHYDROGENASE"/>
    <property type="match status" value="1"/>
</dbReference>
<comment type="similarity">
    <text evidence="2">Belongs to the acyl-CoA dehydrogenase family.</text>
</comment>
<evidence type="ECO:0000313" key="8">
    <source>
        <dbReference type="Proteomes" id="UP000481861"/>
    </source>
</evidence>
<dbReference type="SUPFAM" id="SSF56645">
    <property type="entry name" value="Acyl-CoA dehydrogenase NM domain-like"/>
    <property type="match status" value="1"/>
</dbReference>
<dbReference type="GO" id="GO:0050660">
    <property type="term" value="F:flavin adenine dinucleotide binding"/>
    <property type="evidence" value="ECO:0007669"/>
    <property type="project" value="InterPro"/>
</dbReference>
<sequence length="378" mass="40717">MMVDFTLTDKQKTLRKNAHAFAQHVLANASELYAHLPDQRARFEATLPIYRKAVESGLIKGQVPVPLGGTSGSLIEAAIVVEEFYSVEPSAALTIFGTGLGLTPLILAGSPEQHAKYLKPFLVTEGAPLASFVHSEPNGTANWLEKGAPGLNTTAYKDGHEWIVDGEKLWTTNSSGWDQRGADIQCVVCRQSHPSVKQDPASDPASHILILIITREDIARNDSCAYAILGDPELAGHKSAIGPHSRFSNFRVPAANLLCAPGQGSQVVEQTFGSSAALVGAMCVGIMRAAFEAALKFCKEEKRGGTASIIERQSVSDRLVDIKMRVETARMLTWKALSGIEHGPGSWEQRLETALEAKIWCSEQATRAVVDAMSVVGM</sequence>
<dbReference type="AlphaFoldDB" id="A0A7C8INS3"/>
<keyword evidence="8" id="KW-1185">Reference proteome</keyword>
<evidence type="ECO:0000256" key="2">
    <source>
        <dbReference type="ARBA" id="ARBA00009347"/>
    </source>
</evidence>
<accession>A0A7C8INS3</accession>
<name>A0A7C8INS3_9PLEO</name>
<dbReference type="GO" id="GO:0046359">
    <property type="term" value="P:butyrate catabolic process"/>
    <property type="evidence" value="ECO:0007669"/>
    <property type="project" value="TreeGrafter"/>
</dbReference>
<evidence type="ECO:0000256" key="4">
    <source>
        <dbReference type="ARBA" id="ARBA00022827"/>
    </source>
</evidence>
<keyword evidence="4" id="KW-0274">FAD</keyword>
<dbReference type="SUPFAM" id="SSF47203">
    <property type="entry name" value="Acyl-CoA dehydrogenase C-terminal domain-like"/>
    <property type="match status" value="1"/>
</dbReference>
<dbReference type="GO" id="GO:0033539">
    <property type="term" value="P:fatty acid beta-oxidation using acyl-CoA dehydrogenase"/>
    <property type="evidence" value="ECO:0007669"/>
    <property type="project" value="TreeGrafter"/>
</dbReference>